<dbReference type="RefSeq" id="WP_341406702.1">
    <property type="nucleotide sequence ID" value="NZ_JBBUKT010000009.1"/>
</dbReference>
<proteinExistence type="predicted"/>
<comment type="caution">
    <text evidence="2">The sequence shown here is derived from an EMBL/GenBank/DDBJ whole genome shotgun (WGS) entry which is preliminary data.</text>
</comment>
<protein>
    <recommendedName>
        <fullName evidence="4">MAPEG family protein</fullName>
    </recommendedName>
</protein>
<evidence type="ECO:0000313" key="2">
    <source>
        <dbReference type="EMBL" id="MEK7952942.1"/>
    </source>
</evidence>
<evidence type="ECO:0008006" key="4">
    <source>
        <dbReference type="Google" id="ProtNLM"/>
    </source>
</evidence>
<organism evidence="2 3">
    <name type="scientific">Luteolibacter soli</name>
    <dbReference type="NCBI Taxonomy" id="3135280"/>
    <lineage>
        <taxon>Bacteria</taxon>
        <taxon>Pseudomonadati</taxon>
        <taxon>Verrucomicrobiota</taxon>
        <taxon>Verrucomicrobiia</taxon>
        <taxon>Verrucomicrobiales</taxon>
        <taxon>Verrucomicrobiaceae</taxon>
        <taxon>Luteolibacter</taxon>
    </lineage>
</organism>
<feature type="transmembrane region" description="Helical" evidence="1">
    <location>
        <begin position="82"/>
        <end position="100"/>
    </location>
</feature>
<keyword evidence="1" id="KW-1133">Transmembrane helix</keyword>
<accession>A0ABU9B1S6</accession>
<feature type="transmembrane region" description="Helical" evidence="1">
    <location>
        <begin position="112"/>
        <end position="133"/>
    </location>
</feature>
<reference evidence="2 3" key="1">
    <citation type="submission" date="2024-04" db="EMBL/GenBank/DDBJ databases">
        <title>Luteolibacter sp. isolated from soil.</title>
        <authorList>
            <person name="An J."/>
        </authorList>
    </citation>
    <scope>NUCLEOTIDE SEQUENCE [LARGE SCALE GENOMIC DNA]</scope>
    <source>
        <strain evidence="2 3">Y139</strain>
    </source>
</reference>
<keyword evidence="3" id="KW-1185">Reference proteome</keyword>
<feature type="transmembrane region" description="Helical" evidence="1">
    <location>
        <begin position="6"/>
        <end position="27"/>
    </location>
</feature>
<keyword evidence="1" id="KW-0472">Membrane</keyword>
<gene>
    <name evidence="2" type="ORF">WKV53_20685</name>
</gene>
<feature type="transmembrane region" description="Helical" evidence="1">
    <location>
        <begin position="48"/>
        <end position="70"/>
    </location>
</feature>
<evidence type="ECO:0000256" key="1">
    <source>
        <dbReference type="SAM" id="Phobius"/>
    </source>
</evidence>
<evidence type="ECO:0000313" key="3">
    <source>
        <dbReference type="Proteomes" id="UP001371305"/>
    </source>
</evidence>
<sequence length="134" mass="15127">MTTETLVIALRIAGLMMAGIVMANFVAARRLRYRESLARCEVMVRQIFHVHCAYIIAIVGGLGVLCLGWPQLLLADSMGRVLSGFFGLFWTSRVIVQLTYYDKETRRNERGWDLFFLGVFLTLGIIFTLAAIYG</sequence>
<name>A0ABU9B1S6_9BACT</name>
<dbReference type="EMBL" id="JBBUKT010000009">
    <property type="protein sequence ID" value="MEK7952942.1"/>
    <property type="molecule type" value="Genomic_DNA"/>
</dbReference>
<dbReference type="Proteomes" id="UP001371305">
    <property type="component" value="Unassembled WGS sequence"/>
</dbReference>
<keyword evidence="1" id="KW-0812">Transmembrane</keyword>